<evidence type="ECO:0000313" key="4">
    <source>
        <dbReference type="Proteomes" id="UP000740926"/>
    </source>
</evidence>
<protein>
    <recommendedName>
        <fullName evidence="2">C2H2-type domain-containing protein</fullName>
    </recommendedName>
</protein>
<evidence type="ECO:0000256" key="1">
    <source>
        <dbReference type="SAM" id="MobiDB-lite"/>
    </source>
</evidence>
<dbReference type="InterPro" id="IPR013087">
    <property type="entry name" value="Znf_C2H2_type"/>
</dbReference>
<organism evidence="3 4">
    <name type="scientific">Rhizopus delemar</name>
    <dbReference type="NCBI Taxonomy" id="936053"/>
    <lineage>
        <taxon>Eukaryota</taxon>
        <taxon>Fungi</taxon>
        <taxon>Fungi incertae sedis</taxon>
        <taxon>Mucoromycota</taxon>
        <taxon>Mucoromycotina</taxon>
        <taxon>Mucoromycetes</taxon>
        <taxon>Mucorales</taxon>
        <taxon>Mucorineae</taxon>
        <taxon>Rhizopodaceae</taxon>
        <taxon>Rhizopus</taxon>
    </lineage>
</organism>
<gene>
    <name evidence="3" type="ORF">G6F50_001214</name>
</gene>
<feature type="compositionally biased region" description="Basic and acidic residues" evidence="1">
    <location>
        <begin position="122"/>
        <end position="142"/>
    </location>
</feature>
<reference evidence="3 4" key="1">
    <citation type="journal article" date="2020" name="Microb. Genom.">
        <title>Genetic diversity of clinical and environmental Mucorales isolates obtained from an investigation of mucormycosis cases among solid organ transplant recipients.</title>
        <authorList>
            <person name="Nguyen M.H."/>
            <person name="Kaul D."/>
            <person name="Muto C."/>
            <person name="Cheng S.J."/>
            <person name="Richter R.A."/>
            <person name="Bruno V.M."/>
            <person name="Liu G."/>
            <person name="Beyhan S."/>
            <person name="Sundermann A.J."/>
            <person name="Mounaud S."/>
            <person name="Pasculle A.W."/>
            <person name="Nierman W.C."/>
            <person name="Driscoll E."/>
            <person name="Cumbie R."/>
            <person name="Clancy C.J."/>
            <person name="Dupont C.L."/>
        </authorList>
    </citation>
    <scope>NUCLEOTIDE SEQUENCE [LARGE SCALE GENOMIC DNA]</scope>
    <source>
        <strain evidence="3 4">GL24</strain>
    </source>
</reference>
<sequence length="168" mass="19240">MSSKKKQLVQLANTCYLCDDDYNFASPSSLKKHLQNVHGVNVPSRKITDRRPVSKKYDYTLEQSDDIPVHHACFACFFHTPSLSRLGEHMQREHGVTGGRREDAYEEEEEEEEEESVATRSVRSEESKERNKNPSRGRDDHNSTSATAESLARDAMRILVERLGNLMK</sequence>
<name>A0A9P6ZCX3_9FUNG</name>
<comment type="caution">
    <text evidence="3">The sequence shown here is derived from an EMBL/GenBank/DDBJ whole genome shotgun (WGS) entry which is preliminary data.</text>
</comment>
<feature type="compositionally biased region" description="Acidic residues" evidence="1">
    <location>
        <begin position="104"/>
        <end position="116"/>
    </location>
</feature>
<feature type="region of interest" description="Disordered" evidence="1">
    <location>
        <begin position="89"/>
        <end position="154"/>
    </location>
</feature>
<feature type="domain" description="C2H2-type" evidence="2">
    <location>
        <begin position="13"/>
        <end position="38"/>
    </location>
</feature>
<proteinExistence type="predicted"/>
<dbReference type="AlphaFoldDB" id="A0A9P6ZCX3"/>
<feature type="compositionally biased region" description="Basic and acidic residues" evidence="1">
    <location>
        <begin position="89"/>
        <end position="103"/>
    </location>
</feature>
<keyword evidence="4" id="KW-1185">Reference proteome</keyword>
<dbReference type="EMBL" id="JAANIU010000096">
    <property type="protein sequence ID" value="KAG1575291.1"/>
    <property type="molecule type" value="Genomic_DNA"/>
</dbReference>
<evidence type="ECO:0000259" key="2">
    <source>
        <dbReference type="SMART" id="SM00355"/>
    </source>
</evidence>
<dbReference type="Proteomes" id="UP000740926">
    <property type="component" value="Unassembled WGS sequence"/>
</dbReference>
<evidence type="ECO:0000313" key="3">
    <source>
        <dbReference type="EMBL" id="KAG1575291.1"/>
    </source>
</evidence>
<dbReference type="SMART" id="SM00355">
    <property type="entry name" value="ZnF_C2H2"/>
    <property type="match status" value="2"/>
</dbReference>
<accession>A0A9P6ZCX3</accession>
<feature type="domain" description="C2H2-type" evidence="2">
    <location>
        <begin position="71"/>
        <end position="94"/>
    </location>
</feature>